<keyword evidence="6" id="KW-1185">Reference proteome</keyword>
<reference evidence="7" key="1">
    <citation type="submission" date="2025-08" db="UniProtKB">
        <authorList>
            <consortium name="RefSeq"/>
        </authorList>
    </citation>
    <scope>IDENTIFICATION</scope>
    <source>
        <tissue evidence="7">Ear skin</tissue>
    </source>
</reference>
<dbReference type="InterPro" id="IPR001865">
    <property type="entry name" value="Ribosomal_uS2"/>
</dbReference>
<evidence type="ECO:0000256" key="4">
    <source>
        <dbReference type="ARBA" id="ARBA00035401"/>
    </source>
</evidence>
<name>A0A8B8TDG5_CAMFR</name>
<dbReference type="KEGG" id="cfr:102504507"/>
<feature type="region of interest" description="Disordered" evidence="5">
    <location>
        <begin position="204"/>
        <end position="262"/>
    </location>
</feature>
<gene>
    <name evidence="7" type="primary">LOC102504507</name>
</gene>
<comment type="similarity">
    <text evidence="1">Belongs to the universal ribosomal protein uS2 family.</text>
</comment>
<protein>
    <recommendedName>
        <fullName evidence="4">40S ribosomal protein SA</fullName>
    </recommendedName>
</protein>
<evidence type="ECO:0000256" key="5">
    <source>
        <dbReference type="SAM" id="MobiDB-lite"/>
    </source>
</evidence>
<dbReference type="Gene3D" id="3.40.50.10490">
    <property type="entry name" value="Glucose-6-phosphate isomerase like protein, domain 1"/>
    <property type="match status" value="1"/>
</dbReference>
<dbReference type="SUPFAM" id="SSF52313">
    <property type="entry name" value="Ribosomal protein S2"/>
    <property type="match status" value="1"/>
</dbReference>
<dbReference type="GO" id="GO:0006412">
    <property type="term" value="P:translation"/>
    <property type="evidence" value="ECO:0007669"/>
    <property type="project" value="InterPro"/>
</dbReference>
<organism evidence="6 7">
    <name type="scientific">Camelus ferus</name>
    <name type="common">Wild bactrian camel</name>
    <name type="synonym">Camelus bactrianus ferus</name>
    <dbReference type="NCBI Taxonomy" id="419612"/>
    <lineage>
        <taxon>Eukaryota</taxon>
        <taxon>Metazoa</taxon>
        <taxon>Chordata</taxon>
        <taxon>Craniata</taxon>
        <taxon>Vertebrata</taxon>
        <taxon>Euteleostomi</taxon>
        <taxon>Mammalia</taxon>
        <taxon>Eutheria</taxon>
        <taxon>Laurasiatheria</taxon>
        <taxon>Artiodactyla</taxon>
        <taxon>Tylopoda</taxon>
        <taxon>Camelidae</taxon>
        <taxon>Camelus</taxon>
    </lineage>
</organism>
<feature type="compositionally biased region" description="Polar residues" evidence="5">
    <location>
        <begin position="158"/>
        <end position="170"/>
    </location>
</feature>
<dbReference type="Proteomes" id="UP000694856">
    <property type="component" value="Chromosome 7"/>
</dbReference>
<evidence type="ECO:0000313" key="6">
    <source>
        <dbReference type="Proteomes" id="UP000694856"/>
    </source>
</evidence>
<dbReference type="InterPro" id="IPR023591">
    <property type="entry name" value="Ribosomal_uS2_flav_dom_sf"/>
</dbReference>
<evidence type="ECO:0000256" key="3">
    <source>
        <dbReference type="ARBA" id="ARBA00023274"/>
    </source>
</evidence>
<evidence type="ECO:0000313" key="7">
    <source>
        <dbReference type="RefSeq" id="XP_032340264.1"/>
    </source>
</evidence>
<feature type="region of interest" description="Disordered" evidence="5">
    <location>
        <begin position="133"/>
        <end position="170"/>
    </location>
</feature>
<keyword evidence="3" id="KW-0687">Ribonucleoprotein</keyword>
<dbReference type="GO" id="GO:0015935">
    <property type="term" value="C:small ribosomal subunit"/>
    <property type="evidence" value="ECO:0007669"/>
    <property type="project" value="InterPro"/>
</dbReference>
<keyword evidence="2" id="KW-0689">Ribosomal protein</keyword>
<dbReference type="GO" id="GO:0003735">
    <property type="term" value="F:structural constituent of ribosome"/>
    <property type="evidence" value="ECO:0007669"/>
    <property type="project" value="InterPro"/>
</dbReference>
<dbReference type="AlphaFoldDB" id="A0A8B8TDG5"/>
<accession>A0A8B8TDG5</accession>
<dbReference type="PANTHER" id="PTHR11489">
    <property type="entry name" value="40S RIBOSOMAL PROTEIN SA"/>
    <property type="match status" value="1"/>
</dbReference>
<dbReference type="PRINTS" id="PR00395">
    <property type="entry name" value="RIBOSOMALS2"/>
</dbReference>
<evidence type="ECO:0000256" key="2">
    <source>
        <dbReference type="ARBA" id="ARBA00022980"/>
    </source>
</evidence>
<sequence length="262" mass="27974">MALFWIPNNHLQRKSDGIYHINLTRTEDRGAASGSSCYLAEASVTSSRNTGQGAVLNFAAAPEATPTVGRFVPGTLAEQIQAAFLPEPRLLVATDPRADHQPLTEASYVNLLTVAPWDPDSPLRHEDTAIVRKQQQGSSLGAPGVVDAGPGSSARARTVSQEQPSEVSSISISTEMLRRQTEKEEQAAAAKAVPKEEFQGVWTAPAVPSKVTEGSLPTRQFPAEDGAPARHEGQPAAPTARAAERVSEPQDNELDYAGKHRP</sequence>
<evidence type="ECO:0000256" key="1">
    <source>
        <dbReference type="ARBA" id="ARBA00006242"/>
    </source>
</evidence>
<dbReference type="GeneID" id="102504507"/>
<dbReference type="RefSeq" id="XP_032340264.1">
    <property type="nucleotide sequence ID" value="XM_032484373.1"/>
</dbReference>
<dbReference type="InterPro" id="IPR005707">
    <property type="entry name" value="Ribosomal_uS2_euk/arc"/>
</dbReference>
<proteinExistence type="inferred from homology"/>